<proteinExistence type="predicted"/>
<dbReference type="SUPFAM" id="SSF53474">
    <property type="entry name" value="alpha/beta-Hydrolases"/>
    <property type="match status" value="1"/>
</dbReference>
<dbReference type="Gene3D" id="3.40.50.1820">
    <property type="entry name" value="alpha/beta hydrolase"/>
    <property type="match status" value="1"/>
</dbReference>
<dbReference type="EMBL" id="JAUOEL010000001">
    <property type="protein sequence ID" value="MDO5972968.1"/>
    <property type="molecule type" value="Genomic_DNA"/>
</dbReference>
<name>A0ABT8WIS2_9FLAO</name>
<evidence type="ECO:0000259" key="2">
    <source>
        <dbReference type="Pfam" id="PF00326"/>
    </source>
</evidence>
<comment type="caution">
    <text evidence="3">The sequence shown here is derived from an EMBL/GenBank/DDBJ whole genome shotgun (WGS) entry which is preliminary data.</text>
</comment>
<dbReference type="InterPro" id="IPR001375">
    <property type="entry name" value="Peptidase_S9_cat"/>
</dbReference>
<dbReference type="Pfam" id="PF00326">
    <property type="entry name" value="Peptidase_S9"/>
    <property type="match status" value="1"/>
</dbReference>
<dbReference type="InterPro" id="IPR050261">
    <property type="entry name" value="FrsA_esterase"/>
</dbReference>
<organism evidence="3 4">
    <name type="scientific">Flavivirga jejuensis</name>
    <dbReference type="NCBI Taxonomy" id="870487"/>
    <lineage>
        <taxon>Bacteria</taxon>
        <taxon>Pseudomonadati</taxon>
        <taxon>Bacteroidota</taxon>
        <taxon>Flavobacteriia</taxon>
        <taxon>Flavobacteriales</taxon>
        <taxon>Flavobacteriaceae</taxon>
        <taxon>Flavivirga</taxon>
    </lineage>
</organism>
<dbReference type="PANTHER" id="PTHR22946:SF9">
    <property type="entry name" value="POLYKETIDE TRANSFERASE AF380"/>
    <property type="match status" value="1"/>
</dbReference>
<sequence>MYKIVIGLLLFNTVFCLGQEANVNKKDVLMQQIVSPPSQQEIHETLINLRQKDLLPKDIVVHDSIILSNMNKLFILSHTVEGNKHYGAVIVPKHSEKLKLPVIIFATGGDGIHTEFDVSQDFNHKAIQFPNYLGEKLDKEFIVVIPSFRGQQLIIDGKKYQSEGNIGDAFDGATTDALAFLNVVLEIFNTADEHRIAIFGGSRGGTVSLLASARDKRIKKTVVVAAPTDMAALYDLYPQQFKLLFFNYLLNGKISEIQARKRFIASSPIYFTKELSFVQLHHDENDPFVPVSFAGNLIKKMEQDKTKFCSYFYNEGIHGFWDNENYWKRVQEFLGSWIKE</sequence>
<keyword evidence="4" id="KW-1185">Reference proteome</keyword>
<feature type="domain" description="Peptidase S9 prolyl oligopeptidase catalytic" evidence="2">
    <location>
        <begin position="138"/>
        <end position="338"/>
    </location>
</feature>
<evidence type="ECO:0000313" key="3">
    <source>
        <dbReference type="EMBL" id="MDO5972968.1"/>
    </source>
</evidence>
<reference evidence="3" key="1">
    <citation type="submission" date="2023-07" db="EMBL/GenBank/DDBJ databases">
        <title>Two novel species in the genus Flavivirga.</title>
        <authorList>
            <person name="Kwon K."/>
        </authorList>
    </citation>
    <scope>NUCLEOTIDE SEQUENCE</scope>
    <source>
        <strain evidence="3">KACC 14158</strain>
    </source>
</reference>
<dbReference type="InterPro" id="IPR029058">
    <property type="entry name" value="AB_hydrolase_fold"/>
</dbReference>
<keyword evidence="1" id="KW-0378">Hydrolase</keyword>
<dbReference type="PANTHER" id="PTHR22946">
    <property type="entry name" value="DIENELACTONE HYDROLASE DOMAIN-CONTAINING PROTEIN-RELATED"/>
    <property type="match status" value="1"/>
</dbReference>
<accession>A0ABT8WIS2</accession>
<protein>
    <submittedName>
        <fullName evidence="3">Prolyl oligopeptidase family serine peptidase</fullName>
    </submittedName>
</protein>
<evidence type="ECO:0000313" key="4">
    <source>
        <dbReference type="Proteomes" id="UP001176806"/>
    </source>
</evidence>
<evidence type="ECO:0000256" key="1">
    <source>
        <dbReference type="ARBA" id="ARBA00022801"/>
    </source>
</evidence>
<dbReference type="RefSeq" id="WP_303300024.1">
    <property type="nucleotide sequence ID" value="NZ_BAABDA010000042.1"/>
</dbReference>
<gene>
    <name evidence="3" type="ORF">Q4Q40_02125</name>
</gene>
<dbReference type="Proteomes" id="UP001176806">
    <property type="component" value="Unassembled WGS sequence"/>
</dbReference>